<name>A0A8C3PUA6_9CHAR</name>
<evidence type="ECO:0000256" key="1">
    <source>
        <dbReference type="SAM" id="MobiDB-lite"/>
    </source>
</evidence>
<dbReference type="Ensembl" id="ENSCPGT00000030332.1">
    <property type="protein sequence ID" value="ENSCPGP00000027781.1"/>
    <property type="gene ID" value="ENSCPGG00000019167.1"/>
</dbReference>
<feature type="region of interest" description="Disordered" evidence="1">
    <location>
        <begin position="89"/>
        <end position="110"/>
    </location>
</feature>
<dbReference type="GO" id="GO:0043874">
    <property type="term" value="F:acireductone synthase activity"/>
    <property type="evidence" value="ECO:0007669"/>
    <property type="project" value="TreeGrafter"/>
</dbReference>
<reference evidence="3" key="2">
    <citation type="submission" date="2025-09" db="UniProtKB">
        <authorList>
            <consortium name="Ensembl"/>
        </authorList>
    </citation>
    <scope>IDENTIFICATION</scope>
</reference>
<sequence length="253" mass="27091">KLQLNKRLWKKKVLLPLILVQGWLWPATRQRPIAGSFTSCSAGGEAQVGTITIHTCVCRQVSLTSACFSCVLPGDLIPLHQKQREGVSARSLGGGGVPAGRWTSEETGTGGLQLGWGRADPFGEWKRGRGAGAGHPGGGRQCALADVSGQEDHSAEAAAGSHVEGSLCNWARQRRLFDGHFDTKIGPKVESESYRRIAASIGCATNNILFLTDVPRGRWPASPVGSHLCKGGRCFLNTCHPFITSTPEMLQRP</sequence>
<accession>A0A8C3PUA6</accession>
<dbReference type="InterPro" id="IPR023214">
    <property type="entry name" value="HAD_sf"/>
</dbReference>
<dbReference type="Gene3D" id="3.40.50.1000">
    <property type="entry name" value="HAD superfamily/HAD-like"/>
    <property type="match status" value="1"/>
</dbReference>
<dbReference type="Proteomes" id="UP000694419">
    <property type="component" value="Unplaced"/>
</dbReference>
<keyword evidence="4" id="KW-1185">Reference proteome</keyword>
<dbReference type="PANTHER" id="PTHR20371">
    <property type="entry name" value="ENOLASE-PHOSPHATASE E1"/>
    <property type="match status" value="1"/>
</dbReference>
<dbReference type="InterPro" id="IPR036412">
    <property type="entry name" value="HAD-like_sf"/>
</dbReference>
<dbReference type="GO" id="GO:0019509">
    <property type="term" value="P:L-methionine salvage from methylthioadenosine"/>
    <property type="evidence" value="ECO:0007669"/>
    <property type="project" value="TreeGrafter"/>
</dbReference>
<feature type="signal peptide" evidence="2">
    <location>
        <begin position="1"/>
        <end position="30"/>
    </location>
</feature>
<evidence type="ECO:0000313" key="4">
    <source>
        <dbReference type="Proteomes" id="UP000694419"/>
    </source>
</evidence>
<keyword evidence="2" id="KW-0732">Signal</keyword>
<reference evidence="3" key="1">
    <citation type="submission" date="2025-08" db="UniProtKB">
        <authorList>
            <consortium name="Ensembl"/>
        </authorList>
    </citation>
    <scope>IDENTIFICATION</scope>
</reference>
<protein>
    <submittedName>
        <fullName evidence="3">Uncharacterized protein</fullName>
    </submittedName>
</protein>
<dbReference type="PANTHER" id="PTHR20371:SF1">
    <property type="entry name" value="ENOLASE-PHOSPHATASE E1"/>
    <property type="match status" value="1"/>
</dbReference>
<organism evidence="3 4">
    <name type="scientific">Calidris pygmaea</name>
    <name type="common">Spoon-billed sandpiper</name>
    <dbReference type="NCBI Taxonomy" id="425635"/>
    <lineage>
        <taxon>Eukaryota</taxon>
        <taxon>Metazoa</taxon>
        <taxon>Chordata</taxon>
        <taxon>Craniata</taxon>
        <taxon>Vertebrata</taxon>
        <taxon>Euteleostomi</taxon>
        <taxon>Archelosauria</taxon>
        <taxon>Archosauria</taxon>
        <taxon>Dinosauria</taxon>
        <taxon>Saurischia</taxon>
        <taxon>Theropoda</taxon>
        <taxon>Coelurosauria</taxon>
        <taxon>Aves</taxon>
        <taxon>Neognathae</taxon>
        <taxon>Neoaves</taxon>
        <taxon>Charadriiformes</taxon>
        <taxon>Scolopacidae</taxon>
        <taxon>Calidris</taxon>
    </lineage>
</organism>
<dbReference type="SUPFAM" id="SSF56784">
    <property type="entry name" value="HAD-like"/>
    <property type="match status" value="1"/>
</dbReference>
<proteinExistence type="predicted"/>
<evidence type="ECO:0000256" key="2">
    <source>
        <dbReference type="SAM" id="SignalP"/>
    </source>
</evidence>
<feature type="chain" id="PRO_5034438310" evidence="2">
    <location>
        <begin position="31"/>
        <end position="253"/>
    </location>
</feature>
<dbReference type="AlphaFoldDB" id="A0A8C3PUA6"/>
<evidence type="ECO:0000313" key="3">
    <source>
        <dbReference type="Ensembl" id="ENSCPGP00000027781.1"/>
    </source>
</evidence>